<feature type="domain" description="TauD/TfdA-like" evidence="8">
    <location>
        <begin position="120"/>
        <end position="357"/>
    </location>
</feature>
<evidence type="ECO:0000256" key="2">
    <source>
        <dbReference type="ARBA" id="ARBA00008654"/>
    </source>
</evidence>
<evidence type="ECO:0000256" key="7">
    <source>
        <dbReference type="SAM" id="MobiDB-lite"/>
    </source>
</evidence>
<dbReference type="Pfam" id="PF02668">
    <property type="entry name" value="TauD"/>
    <property type="match status" value="1"/>
</dbReference>
<comment type="similarity">
    <text evidence="2">Belongs to the gamma-BBH/TMLD family.</text>
</comment>
<comment type="caution">
    <text evidence="9">The sequence shown here is derived from an EMBL/GenBank/DDBJ whole genome shotgun (WGS) entry which is preliminary data.</text>
</comment>
<name>A0ABP9RG56_9GAMM</name>
<dbReference type="Proteomes" id="UP001500074">
    <property type="component" value="Unassembled WGS sequence"/>
</dbReference>
<keyword evidence="10" id="KW-1185">Reference proteome</keyword>
<keyword evidence="3" id="KW-0479">Metal-binding</keyword>
<protein>
    <submittedName>
        <fullName evidence="9">Gamma-butyrobetaine dioxygenase</fullName>
    </submittedName>
</protein>
<dbReference type="InterPro" id="IPR042098">
    <property type="entry name" value="TauD-like_sf"/>
</dbReference>
<keyword evidence="4 9" id="KW-0223">Dioxygenase</keyword>
<dbReference type="EMBL" id="BAABKI010000023">
    <property type="protein sequence ID" value="GAA5176608.1"/>
    <property type="molecule type" value="Genomic_DNA"/>
</dbReference>
<evidence type="ECO:0000256" key="5">
    <source>
        <dbReference type="ARBA" id="ARBA00023002"/>
    </source>
</evidence>
<dbReference type="InterPro" id="IPR050411">
    <property type="entry name" value="AlphaKG_dependent_hydroxylases"/>
</dbReference>
<accession>A0ABP9RG56</accession>
<dbReference type="Gene3D" id="3.30.2020.30">
    <property type="match status" value="1"/>
</dbReference>
<dbReference type="RefSeq" id="WP_051907533.1">
    <property type="nucleotide sequence ID" value="NZ_BAABKI010000023.1"/>
</dbReference>
<dbReference type="PANTHER" id="PTHR10696">
    <property type="entry name" value="GAMMA-BUTYROBETAINE HYDROXYLASE-RELATED"/>
    <property type="match status" value="1"/>
</dbReference>
<gene>
    <name evidence="9" type="ORF">GCM10023342_22370</name>
</gene>
<proteinExistence type="inferred from homology"/>
<feature type="region of interest" description="Disordered" evidence="7">
    <location>
        <begin position="375"/>
        <end position="396"/>
    </location>
</feature>
<sequence>MSNPVDAIVTTQGRRLTLSGPGLEQHFAALWLRERAPDGETLDAQTGQRLIEAAELPLDLTLESAAVDGETLHLAFSDGHRTAFALSTLLAEDRPPRDTSRGAADDAQLLWDASLAHLPEADFAAALADDRALLGLLDELQRYGFVRVAGVPGEEDGMQPLIDRIGPLRRTNWGGIADVKSVANAYDLTMTQRGLEPHTDNPYRDPIPGYIWLHCLSNAAAGGDSTLVDGFMAARRLQREDPTAFDCLTRLSPGFRYVDATTRLESEGPLIELDGHGRLARVRFSNRTERVAAYDAETLERYYAARQRFHALITDPALTVYLKLAPGEMLIMDNYRLLHGRTAYQLEGGVRHMRQGYVDRDSTASRRQVLRHTLAGSVGANDADAPRAATQGGPVR</sequence>
<evidence type="ECO:0000259" key="8">
    <source>
        <dbReference type="Pfam" id="PF02668"/>
    </source>
</evidence>
<evidence type="ECO:0000313" key="10">
    <source>
        <dbReference type="Proteomes" id="UP001500074"/>
    </source>
</evidence>
<keyword evidence="6" id="KW-0408">Iron</keyword>
<dbReference type="GO" id="GO:0051213">
    <property type="term" value="F:dioxygenase activity"/>
    <property type="evidence" value="ECO:0007669"/>
    <property type="project" value="UniProtKB-KW"/>
</dbReference>
<evidence type="ECO:0000256" key="6">
    <source>
        <dbReference type="ARBA" id="ARBA00023004"/>
    </source>
</evidence>
<evidence type="ECO:0000256" key="1">
    <source>
        <dbReference type="ARBA" id="ARBA00001954"/>
    </source>
</evidence>
<dbReference type="PANTHER" id="PTHR10696:SF25">
    <property type="entry name" value="OXIDOREDUCTASE AIM17-RELATED"/>
    <property type="match status" value="1"/>
</dbReference>
<dbReference type="InterPro" id="IPR003819">
    <property type="entry name" value="TauD/TfdA-like"/>
</dbReference>
<comment type="cofactor">
    <cofactor evidence="1">
        <name>Fe(2+)</name>
        <dbReference type="ChEBI" id="CHEBI:29033"/>
    </cofactor>
</comment>
<dbReference type="InterPro" id="IPR038492">
    <property type="entry name" value="GBBH-like_N_sf"/>
</dbReference>
<evidence type="ECO:0000313" key="9">
    <source>
        <dbReference type="EMBL" id="GAA5176608.1"/>
    </source>
</evidence>
<dbReference type="Gene3D" id="3.60.130.10">
    <property type="entry name" value="Clavaminate synthase-like"/>
    <property type="match status" value="1"/>
</dbReference>
<keyword evidence="5" id="KW-0560">Oxidoreductase</keyword>
<dbReference type="SUPFAM" id="SSF51197">
    <property type="entry name" value="Clavaminate synthase-like"/>
    <property type="match status" value="1"/>
</dbReference>
<reference evidence="10" key="1">
    <citation type="journal article" date="2019" name="Int. J. Syst. Evol. Microbiol.">
        <title>The Global Catalogue of Microorganisms (GCM) 10K type strain sequencing project: providing services to taxonomists for standard genome sequencing and annotation.</title>
        <authorList>
            <consortium name="The Broad Institute Genomics Platform"/>
            <consortium name="The Broad Institute Genome Sequencing Center for Infectious Disease"/>
            <person name="Wu L."/>
            <person name="Ma J."/>
        </authorList>
    </citation>
    <scope>NUCLEOTIDE SEQUENCE [LARGE SCALE GENOMIC DNA]</scope>
    <source>
        <strain evidence="10">JCM 18472</strain>
    </source>
</reference>
<evidence type="ECO:0000256" key="4">
    <source>
        <dbReference type="ARBA" id="ARBA00022964"/>
    </source>
</evidence>
<organism evidence="9 10">
    <name type="scientific">Modicisalibacter zincidurans</name>
    <dbReference type="NCBI Taxonomy" id="1178777"/>
    <lineage>
        <taxon>Bacteria</taxon>
        <taxon>Pseudomonadati</taxon>
        <taxon>Pseudomonadota</taxon>
        <taxon>Gammaproteobacteria</taxon>
        <taxon>Oceanospirillales</taxon>
        <taxon>Halomonadaceae</taxon>
        <taxon>Modicisalibacter</taxon>
    </lineage>
</organism>
<evidence type="ECO:0000256" key="3">
    <source>
        <dbReference type="ARBA" id="ARBA00022723"/>
    </source>
</evidence>